<feature type="domain" description="3-beta hydroxysteroid dehydrogenase/isomerase" evidence="3">
    <location>
        <begin position="18"/>
        <end position="304"/>
    </location>
</feature>
<evidence type="ECO:0000256" key="2">
    <source>
        <dbReference type="RuleBase" id="RU004475"/>
    </source>
</evidence>
<accession>A0A8J2PS94</accession>
<evidence type="ECO:0000259" key="3">
    <source>
        <dbReference type="Pfam" id="PF01073"/>
    </source>
</evidence>
<dbReference type="AlphaFoldDB" id="A0A8J2PS94"/>
<keyword evidence="5" id="KW-1185">Reference proteome</keyword>
<reference evidence="4" key="1">
    <citation type="submission" date="2021-06" db="EMBL/GenBank/DDBJ databases">
        <authorList>
            <person name="Hodson N. C."/>
            <person name="Mongue J. A."/>
            <person name="Jaron S. K."/>
        </authorList>
    </citation>
    <scope>NUCLEOTIDE SEQUENCE</scope>
</reference>
<dbReference type="EMBL" id="CAJVCH010562266">
    <property type="protein sequence ID" value="CAG7831839.1"/>
    <property type="molecule type" value="Genomic_DNA"/>
</dbReference>
<dbReference type="GO" id="GO:0016616">
    <property type="term" value="F:oxidoreductase activity, acting on the CH-OH group of donors, NAD or NADP as acceptor"/>
    <property type="evidence" value="ECO:0007669"/>
    <property type="project" value="InterPro"/>
</dbReference>
<name>A0A8J2PS94_9HEXA</name>
<keyword evidence="1 2" id="KW-0560">Oxidoreductase</keyword>
<dbReference type="PANTHER" id="PTHR43245">
    <property type="entry name" value="BIFUNCTIONAL POLYMYXIN RESISTANCE PROTEIN ARNA"/>
    <property type="match status" value="1"/>
</dbReference>
<evidence type="ECO:0000313" key="5">
    <source>
        <dbReference type="Proteomes" id="UP000708208"/>
    </source>
</evidence>
<dbReference type="FunFam" id="3.40.50.720:FF:000495">
    <property type="entry name" value="3 hydroxysteroid dehydrogenase, putative"/>
    <property type="match status" value="1"/>
</dbReference>
<dbReference type="GO" id="GO:0006694">
    <property type="term" value="P:steroid biosynthetic process"/>
    <property type="evidence" value="ECO:0007669"/>
    <property type="project" value="InterPro"/>
</dbReference>
<dbReference type="PANTHER" id="PTHR43245:SF51">
    <property type="entry name" value="SHORT CHAIN DEHYDROGENASE_REDUCTASE FAMILY 42E, MEMBER 2"/>
    <property type="match status" value="1"/>
</dbReference>
<proteinExistence type="inferred from homology"/>
<dbReference type="Pfam" id="PF01073">
    <property type="entry name" value="3Beta_HSD"/>
    <property type="match status" value="1"/>
</dbReference>
<protein>
    <recommendedName>
        <fullName evidence="3">3-beta hydroxysteroid dehydrogenase/isomerase domain-containing protein</fullName>
    </recommendedName>
</protein>
<dbReference type="InterPro" id="IPR002225">
    <property type="entry name" value="3Beta_OHSteriod_DH/Estase"/>
</dbReference>
<evidence type="ECO:0000313" key="4">
    <source>
        <dbReference type="EMBL" id="CAG7831839.1"/>
    </source>
</evidence>
<dbReference type="InterPro" id="IPR050177">
    <property type="entry name" value="Lipid_A_modif_metabolic_enz"/>
</dbReference>
<gene>
    <name evidence="4" type="ORF">AFUS01_LOCUS41563</name>
</gene>
<dbReference type="Proteomes" id="UP000708208">
    <property type="component" value="Unassembled WGS sequence"/>
</dbReference>
<dbReference type="OrthoDB" id="2735536at2759"/>
<comment type="caution">
    <text evidence="4">The sequence shown here is derived from an EMBL/GenBank/DDBJ whole genome shotgun (WGS) entry which is preliminary data.</text>
</comment>
<organism evidence="4 5">
    <name type="scientific">Allacma fusca</name>
    <dbReference type="NCBI Taxonomy" id="39272"/>
    <lineage>
        <taxon>Eukaryota</taxon>
        <taxon>Metazoa</taxon>
        <taxon>Ecdysozoa</taxon>
        <taxon>Arthropoda</taxon>
        <taxon>Hexapoda</taxon>
        <taxon>Collembola</taxon>
        <taxon>Symphypleona</taxon>
        <taxon>Sminthuridae</taxon>
        <taxon>Allacma</taxon>
    </lineage>
</organism>
<sequence length="388" mass="44816">MEDTYFPKDITLKDDVILITGGSGFLGQHIIRVLQERANGIKEIRVVDVVPFVQKLAYVDKFPLKIYSSDITAEDQLDAPYEGATVVVHTVGVVDIGHFKDRERMFRINVTGTKNVLRKCQDWNIRKFIFTSTSDADTESEQFRQHLPKDQEQLPLNEKQFLMGYYAYSKALAEEAVLNASKILLRNGKTLKSVIIRPICLYGELDPHFLPKVFLAAKKLSGYFPQLKMRRELGIQSSYAGNVAWTHALAIWRLNEELEEEDAQKRGNFEKIEGQAFNIADDSPFMLYEFLQHFLAIKGYSLLKIPVPLGLVLTGYKILGFCVQRCPDSWKKFLDKNPLFSPYPSFKRPHSPLKFNRQKAMDKLHYKPIYDFNKAFELCTDYYRDFPV</sequence>
<comment type="similarity">
    <text evidence="2">Belongs to the 3-beta-HSD family.</text>
</comment>
<evidence type="ECO:0000256" key="1">
    <source>
        <dbReference type="ARBA" id="ARBA00023002"/>
    </source>
</evidence>